<protein>
    <submittedName>
        <fullName evidence="1">Uncharacterized protein</fullName>
    </submittedName>
</protein>
<dbReference type="EMBL" id="NDYL01000001">
    <property type="protein sequence ID" value="OXB94748.1"/>
    <property type="molecule type" value="Genomic_DNA"/>
</dbReference>
<sequence>MDMYEAQKQLEQAGIPMVLPKEGDFRLIGQFHLMQRNYKQENEAYERNVNKIISLLNRYDGDVLPIEESKILSRLRTFHRTNKVNDAQRVLREFTKFTQATEYFTFDIETLGDALERKSPFGVIEIAMKGYRKDERLNRVATGNNFIQLIAPDKELEDEIRKTIRQLRSDKYSFHSLEEWKKQTLVNLMRYSHLSNGDTGAQFIYDEQGNLIDLKHNAVISQVLDESDQIISSKVVANMSQYLNHMEAGLQMLKQHGEQIEKAIQRYQDFLQQHSNAYFVSYNGEYFDIPVLEEWGKRHSIPVSGPRQHLDYMKAIRVISPNIQDLHEELGRNIERKPFITTMGTLQEFRRTLGFDTSKAHSALHDIGDEGLGGLIQRSVPLLQNRVLEGYRSDSPYFSWSEERLQSGQLLFSVGGVQAYADGEKSFQAKWDPEAKQFIPLSDSFNTTIINSKTLYRLDGIVDLSDNETKRLGIQLYDIADDKYAFIIREGEQALDQLAGFLQSRFLNVDGLTEQEKREIYEYHAQDLARRRYLRAFSLSQAGKGKTGGFEAAKRLYENASILQRRILGKHKNLEAMAEERARQELDGQKVTPEAFQQVKDKHYQELLSEYRMTHEEMMSKMDFNSLYDPDRGWIYNPYEEKDFWTMKNRLLSEVDVYLPALRYIEQAFEEEMEQAKGNTNLETRVRQQRDLAWYLYTQRIKELTQDKEPKAEIPSNRWLDQLNNRRISFTDYKEGTTHSINFYSPETVEQSIQKYVYQKEIKENIEDPSIREARYRERINRMIKSLRIEEIITEEMANRWQEMNAANESVYNTIRMIAAEMQMHQIRFQDMKDTISLSANTAIQEIDRAANMRYVEDAVKRAKNITTVLFTAQQAEGTRIEFDADFEEKLKTLDKPHLSGLTPNNRKALERVLADLQEHSNFRNLQVALSYDENAQTAKITIFRPEHSTSVMEHLLQGKRHNKAVEMLMPLISQEGVHIIGNRRLNARSFLFLENNQTVLKSSAEMIAEHYSQVLGDILDSIHKGDIELANRKARRTLNQAIEELAGIQRNMSYSDSYYYNRNQSDFFKQSQVDVQSAYIHDLYNRGIITREDFKNDVFDKDGQLKRFVTLDDLTNKKAYEVLVSIGDWLNNLQVNGEPFPLFSSAVKADHVAKGRFSMQDIRDYIPYGYYTFMGRDNPIQFMNVHLLDKEIKDGLENVSQSTNAYIRFDPLVATDKQLAFENEWRNRYNSTDHMGVNLKVAFMNDQQLLDRIRELANDPEYHDLLFKSGIIEGFDIKTKEPILNKIAIPRIYEQQGLIASDVMDQLQVMEQKIFPERFELLDGLDDGSEIKPGQLIGYEIVNGQRREVRWENKHNAKLFVENGRVGAKWREQAFKVIAEGEKATDVTISRELLAAIVGDDSVSMVLNPNIKKHRDYGMWLSGKAKLLAQHAQEVYEQLQKAFADKASALGQRRFEIQKEFENILKEASKVNLVWDEENKVFIQRGNEPIPVTKFDEIFKKLGIQDKTSLGYETAILETRVSKVSNYGRVVDKTGQQVLQVWHDERGNLRKVYKVGRDGVNWAHREMRVLQELGLFKTYEMVFDTMMAQAQDADNYAYYQTLNPDSRYRPKAISRLQEAQNYITALTSLVYPEHEMVDQHRALQLHQFRPLPELELDEYTYRGTIFDKEYVINLLGEQGVEAPKHGYWLELPSVETTSGGEKFVTLNIDGERRPINRIFVPFMNLEGANGDIYLRQLQQKIADIYRRAQEVDASKNRKERNEALGRLQKSVDDYYQTLVEQISSSKGLLGDDVFKATMPNSASGLFKLLDPQTSMELDGEYTFISEADAKALGVYDKLMEIERLRKLGKQVDDLYVMNVRYPTFHKNAMQVSKLRIGKNVKQGEFLTTSLMSAWMKADSDGDYDHIVVIDNDEIQKEWKMLYEKRLQQLDKLYKEHISKQSTADRKFDAEYITGGASEFEAFAPNTEEEMAAKIGKRAIGSASNLNLFLHQLADEYLEQGSQAQEDIKTFGAAIEQKLISSKHSEGKALVGRAPAFEMIQAIYNGDWTTARDIDDEFFESAFQREHKMNEAFAALDKITENLKNGLYNESLRFGTSYGLNAKNMSVKQIVDMVHGQAGNREVTMANSLLNMIHKMLGIRMEKTYDDGTQVHRKVTPYQSLEAQIRKERETDFAARVGEFVEDASGGTLADFGERVKETLREVSKNKGLKRGIIGGALALGGLALYNILSHDKPLEPPMQEEQTAREPVPAIQPPLYNSAPQQNANITIRAKGKGHDSEQLSHMVYQGMQQSNMNHGHARITINHQDNTQKLNRFWYRDKIEENI</sequence>
<keyword evidence="2" id="KW-1185">Reference proteome</keyword>
<evidence type="ECO:0000313" key="1">
    <source>
        <dbReference type="EMBL" id="OXB94748.1"/>
    </source>
</evidence>
<dbReference type="InterPro" id="IPR036397">
    <property type="entry name" value="RNaseH_sf"/>
</dbReference>
<reference evidence="1 2" key="1">
    <citation type="submission" date="2017-04" db="EMBL/GenBank/DDBJ databases">
        <title>The genome sequence of Parageobacillus galactosidasius DSM 18751.</title>
        <authorList>
            <person name="Ramaloko W.T."/>
            <person name="Koen N."/>
            <person name="Polliack S."/>
            <person name="Aliyu H."/>
            <person name="Lebre P."/>
            <person name="Mohr T."/>
            <person name="Oswald F."/>
            <person name="Zwick M."/>
            <person name="Neumann A."/>
            <person name="Syldatk C."/>
            <person name="Cowan D."/>
            <person name="De Maayer P."/>
        </authorList>
    </citation>
    <scope>NUCLEOTIDE SEQUENCE [LARGE SCALE GENOMIC DNA]</scope>
    <source>
        <strain evidence="1 2">DSM 18751</strain>
    </source>
</reference>
<dbReference type="Gene3D" id="3.30.420.10">
    <property type="entry name" value="Ribonuclease H-like superfamily/Ribonuclease H"/>
    <property type="match status" value="1"/>
</dbReference>
<gene>
    <name evidence="1" type="ORF">B9L23_07750</name>
</gene>
<dbReference type="RefSeq" id="WP_089097201.1">
    <property type="nucleotide sequence ID" value="NZ_NDYL01000001.1"/>
</dbReference>
<dbReference type="Proteomes" id="UP000198394">
    <property type="component" value="Unassembled WGS sequence"/>
</dbReference>
<organism evidence="1 2">
    <name type="scientific">Parageobacillus galactosidasius</name>
    <dbReference type="NCBI Taxonomy" id="883812"/>
    <lineage>
        <taxon>Bacteria</taxon>
        <taxon>Bacillati</taxon>
        <taxon>Bacillota</taxon>
        <taxon>Bacilli</taxon>
        <taxon>Bacillales</taxon>
        <taxon>Anoxybacillaceae</taxon>
        <taxon>Parageobacillus</taxon>
    </lineage>
</organism>
<proteinExistence type="predicted"/>
<accession>A0A226QS66</accession>
<comment type="caution">
    <text evidence="1">The sequence shown here is derived from an EMBL/GenBank/DDBJ whole genome shotgun (WGS) entry which is preliminary data.</text>
</comment>
<dbReference type="SUPFAM" id="SSF53098">
    <property type="entry name" value="Ribonuclease H-like"/>
    <property type="match status" value="1"/>
</dbReference>
<dbReference type="InterPro" id="IPR012337">
    <property type="entry name" value="RNaseH-like_sf"/>
</dbReference>
<name>A0A226QS66_9BACL</name>
<evidence type="ECO:0000313" key="2">
    <source>
        <dbReference type="Proteomes" id="UP000198394"/>
    </source>
</evidence>
<dbReference type="GO" id="GO:0003676">
    <property type="term" value="F:nucleic acid binding"/>
    <property type="evidence" value="ECO:0007669"/>
    <property type="project" value="InterPro"/>
</dbReference>